<dbReference type="PROSITE" id="PS50110">
    <property type="entry name" value="RESPONSE_REGULATORY"/>
    <property type="match status" value="1"/>
</dbReference>
<dbReference type="Gene3D" id="3.30.565.10">
    <property type="entry name" value="Histidine kinase-like ATPase, C-terminal domain"/>
    <property type="match status" value="1"/>
</dbReference>
<dbReference type="Pfam" id="PF02518">
    <property type="entry name" value="HATPase_c"/>
    <property type="match status" value="1"/>
</dbReference>
<name>A0ABT3L0D0_9CYAN</name>
<dbReference type="InterPro" id="IPR003594">
    <property type="entry name" value="HATPase_dom"/>
</dbReference>
<dbReference type="SMART" id="SM00388">
    <property type="entry name" value="HisKA"/>
    <property type="match status" value="1"/>
</dbReference>
<evidence type="ECO:0000259" key="9">
    <source>
        <dbReference type="PROSITE" id="PS50113"/>
    </source>
</evidence>
<evidence type="ECO:0000256" key="2">
    <source>
        <dbReference type="ARBA" id="ARBA00012438"/>
    </source>
</evidence>
<evidence type="ECO:0000256" key="1">
    <source>
        <dbReference type="ARBA" id="ARBA00000085"/>
    </source>
</evidence>
<evidence type="ECO:0000256" key="3">
    <source>
        <dbReference type="ARBA" id="ARBA00022553"/>
    </source>
</evidence>
<dbReference type="EC" id="2.7.13.3" evidence="2"/>
<evidence type="ECO:0000256" key="6">
    <source>
        <dbReference type="PROSITE-ProRule" id="PRU00169"/>
    </source>
</evidence>
<dbReference type="InterPro" id="IPR004358">
    <property type="entry name" value="Sig_transdc_His_kin-like_C"/>
</dbReference>
<dbReference type="InterPro" id="IPR036890">
    <property type="entry name" value="HATPase_C_sf"/>
</dbReference>
<dbReference type="SUPFAM" id="SSF52172">
    <property type="entry name" value="CheY-like"/>
    <property type="match status" value="1"/>
</dbReference>
<keyword evidence="4" id="KW-0808">Transferase</keyword>
<dbReference type="InterPro" id="IPR036097">
    <property type="entry name" value="HisK_dim/P_sf"/>
</dbReference>
<accession>A0ABT3L0D0</accession>
<keyword evidence="5" id="KW-0902">Two-component regulatory system</keyword>
<keyword evidence="4" id="KW-0418">Kinase</keyword>
<feature type="modified residue" description="4-aspartylphosphate" evidence="6">
    <location>
        <position position="456"/>
    </location>
</feature>
<dbReference type="SMART" id="SM00387">
    <property type="entry name" value="HATPase_c"/>
    <property type="match status" value="1"/>
</dbReference>
<dbReference type="Proteomes" id="UP001526426">
    <property type="component" value="Unassembled WGS sequence"/>
</dbReference>
<dbReference type="SMART" id="SM00448">
    <property type="entry name" value="REC"/>
    <property type="match status" value="1"/>
</dbReference>
<dbReference type="NCBIfam" id="TIGR00229">
    <property type="entry name" value="sensory_box"/>
    <property type="match status" value="1"/>
</dbReference>
<dbReference type="InterPro" id="IPR000700">
    <property type="entry name" value="PAS-assoc_C"/>
</dbReference>
<dbReference type="Gene3D" id="3.40.50.2300">
    <property type="match status" value="1"/>
</dbReference>
<reference evidence="10 11" key="1">
    <citation type="submission" date="2021-08" db="EMBL/GenBank/DDBJ databases">
        <title>Draft genome sequence of Spirulina subsalsa with high tolerance to salinity and hype-accumulation of phycocyanin.</title>
        <authorList>
            <person name="Pei H."/>
            <person name="Jiang L."/>
        </authorList>
    </citation>
    <scope>NUCLEOTIDE SEQUENCE [LARGE SCALE GENOMIC DNA]</scope>
    <source>
        <strain evidence="10 11">FACHB-351</strain>
    </source>
</reference>
<dbReference type="SUPFAM" id="SSF55874">
    <property type="entry name" value="ATPase domain of HSP90 chaperone/DNA topoisomerase II/histidine kinase"/>
    <property type="match status" value="1"/>
</dbReference>
<dbReference type="EMBL" id="JAIHOM010000005">
    <property type="protein sequence ID" value="MCW6034958.1"/>
    <property type="molecule type" value="Genomic_DNA"/>
</dbReference>
<dbReference type="Gene3D" id="1.10.287.130">
    <property type="match status" value="1"/>
</dbReference>
<keyword evidence="11" id="KW-1185">Reference proteome</keyword>
<dbReference type="Pfam" id="PF00512">
    <property type="entry name" value="HisKA"/>
    <property type="match status" value="1"/>
</dbReference>
<dbReference type="SUPFAM" id="SSF47384">
    <property type="entry name" value="Homodimeric domain of signal transducing histidine kinase"/>
    <property type="match status" value="1"/>
</dbReference>
<proteinExistence type="predicted"/>
<dbReference type="InterPro" id="IPR011006">
    <property type="entry name" value="CheY-like_superfamily"/>
</dbReference>
<dbReference type="CDD" id="cd00082">
    <property type="entry name" value="HisKA"/>
    <property type="match status" value="1"/>
</dbReference>
<dbReference type="CDD" id="cd16922">
    <property type="entry name" value="HATPase_EvgS-ArcB-TorS-like"/>
    <property type="match status" value="1"/>
</dbReference>
<dbReference type="InterPro" id="IPR003661">
    <property type="entry name" value="HisK_dim/P_dom"/>
</dbReference>
<dbReference type="Pfam" id="PF13426">
    <property type="entry name" value="PAS_9"/>
    <property type="match status" value="1"/>
</dbReference>
<dbReference type="InterPro" id="IPR005467">
    <property type="entry name" value="His_kinase_dom"/>
</dbReference>
<dbReference type="InterPro" id="IPR001789">
    <property type="entry name" value="Sig_transdc_resp-reg_receiver"/>
</dbReference>
<comment type="catalytic activity">
    <reaction evidence="1">
        <text>ATP + protein L-histidine = ADP + protein N-phospho-L-histidine.</text>
        <dbReference type="EC" id="2.7.13.3"/>
    </reaction>
</comment>
<dbReference type="InterPro" id="IPR000014">
    <property type="entry name" value="PAS"/>
</dbReference>
<evidence type="ECO:0000313" key="11">
    <source>
        <dbReference type="Proteomes" id="UP001526426"/>
    </source>
</evidence>
<comment type="caution">
    <text evidence="10">The sequence shown here is derived from an EMBL/GenBank/DDBJ whole genome shotgun (WGS) entry which is preliminary data.</text>
</comment>
<dbReference type="CDD" id="cd17546">
    <property type="entry name" value="REC_hyHK_CKI1_RcsC-like"/>
    <property type="match status" value="1"/>
</dbReference>
<evidence type="ECO:0000259" key="7">
    <source>
        <dbReference type="PROSITE" id="PS50109"/>
    </source>
</evidence>
<feature type="domain" description="Histidine kinase" evidence="7">
    <location>
        <begin position="162"/>
        <end position="382"/>
    </location>
</feature>
<dbReference type="PRINTS" id="PR00344">
    <property type="entry name" value="BCTRLSENSOR"/>
</dbReference>
<dbReference type="PANTHER" id="PTHR45339">
    <property type="entry name" value="HYBRID SIGNAL TRANSDUCTION HISTIDINE KINASE J"/>
    <property type="match status" value="1"/>
</dbReference>
<organism evidence="10 11">
    <name type="scientific">Spirulina subsalsa FACHB-351</name>
    <dbReference type="NCBI Taxonomy" id="234711"/>
    <lineage>
        <taxon>Bacteria</taxon>
        <taxon>Bacillati</taxon>
        <taxon>Cyanobacteriota</taxon>
        <taxon>Cyanophyceae</taxon>
        <taxon>Spirulinales</taxon>
        <taxon>Spirulinaceae</taxon>
        <taxon>Spirulina</taxon>
    </lineage>
</organism>
<keyword evidence="3 6" id="KW-0597">Phosphoprotein</keyword>
<evidence type="ECO:0000259" key="8">
    <source>
        <dbReference type="PROSITE" id="PS50110"/>
    </source>
</evidence>
<dbReference type="PANTHER" id="PTHR45339:SF1">
    <property type="entry name" value="HYBRID SIGNAL TRANSDUCTION HISTIDINE KINASE J"/>
    <property type="match status" value="1"/>
</dbReference>
<dbReference type="CDD" id="cd00130">
    <property type="entry name" value="PAS"/>
    <property type="match status" value="1"/>
</dbReference>
<dbReference type="SUPFAM" id="SSF55785">
    <property type="entry name" value="PYP-like sensor domain (PAS domain)"/>
    <property type="match status" value="1"/>
</dbReference>
<feature type="domain" description="Response regulatory" evidence="8">
    <location>
        <begin position="407"/>
        <end position="523"/>
    </location>
</feature>
<dbReference type="RefSeq" id="WP_265262618.1">
    <property type="nucleotide sequence ID" value="NZ_JAIHOM010000005.1"/>
</dbReference>
<protein>
    <recommendedName>
        <fullName evidence="2">histidine kinase</fullName>
        <ecNumber evidence="2">2.7.13.3</ecNumber>
    </recommendedName>
</protein>
<evidence type="ECO:0000256" key="4">
    <source>
        <dbReference type="ARBA" id="ARBA00022777"/>
    </source>
</evidence>
<dbReference type="Gene3D" id="3.30.450.20">
    <property type="entry name" value="PAS domain"/>
    <property type="match status" value="1"/>
</dbReference>
<gene>
    <name evidence="10" type="ORF">K4A83_01545</name>
</gene>
<sequence length="608" mass="68007">MSDGIKEQSMSQELQISEAKYRLLYEGLQDAVLLYDQKIISCNRATLAMFGYELESELLGKLPSDLSPPTQPDGRDSQVAALAAVEKAIAQGEYRFEWQHRRCNGEEFWAEVWLATLALGEKQVIQAVVRDISDRKQREAALQAAKEAAEVANQAKSEFLANMSHELRTPLNGILGYTQILQRTDNLNIHREGLSVIHQCATHLLTLIEDVLDFAKIEANKLEIIPTNFHLPSFLLSVVEMSRIRAEGKDIQFCYEIPLDLPPGVQGDEKRLRQVLINLLTNAIKFTEQGTVLFKVIILEQTGEQITLRFLVKDTGIGIPKSHLEQIFLPFEQAGFPHHHTEGTGLGLAISQHIAETMGSRIEVISEVGKGSKFWFDLTFPVVQEWAKLSVVQQGQLITGYIGATRKVLIVDDKEVNRAVLLDILHPLGFECQVAEDGREGLAIAQTFKPDVILTDLVMPNLDGFEMTRRLREQEAFQDTIILALSASVLNNDHAKSLAVGCNGFIPKPIDLQKLLHDLHQLLQIEWICETPEISLTPSAVELPLIFPPSPVIDRLHQAAKIGDISAIEMEATQLKSLDEKYEPFCAKLLKLTQDFDDQGILTFLEAC</sequence>
<dbReference type="Pfam" id="PF00072">
    <property type="entry name" value="Response_reg"/>
    <property type="match status" value="1"/>
</dbReference>
<dbReference type="PROSITE" id="PS50113">
    <property type="entry name" value="PAC"/>
    <property type="match status" value="1"/>
</dbReference>
<feature type="domain" description="PAC" evidence="9">
    <location>
        <begin position="94"/>
        <end position="144"/>
    </location>
</feature>
<dbReference type="PROSITE" id="PS50109">
    <property type="entry name" value="HIS_KIN"/>
    <property type="match status" value="1"/>
</dbReference>
<evidence type="ECO:0000256" key="5">
    <source>
        <dbReference type="ARBA" id="ARBA00023012"/>
    </source>
</evidence>
<dbReference type="InterPro" id="IPR035965">
    <property type="entry name" value="PAS-like_dom_sf"/>
</dbReference>
<evidence type="ECO:0000313" key="10">
    <source>
        <dbReference type="EMBL" id="MCW6034958.1"/>
    </source>
</evidence>